<protein>
    <recommendedName>
        <fullName evidence="3">PGG domain-containing protein</fullName>
    </recommendedName>
</protein>
<reference evidence="4 5" key="1">
    <citation type="journal article" date="2018" name="PLoS Genet.">
        <title>Population sequencing reveals clonal diversity and ancestral inbreeding in the grapevine cultivar Chardonnay.</title>
        <authorList>
            <person name="Roach M.J."/>
            <person name="Johnson D.L."/>
            <person name="Bohlmann J."/>
            <person name="van Vuuren H.J."/>
            <person name="Jones S.J."/>
            <person name="Pretorius I.S."/>
            <person name="Schmidt S.A."/>
            <person name="Borneman A.R."/>
        </authorList>
    </citation>
    <scope>NUCLEOTIDE SEQUENCE [LARGE SCALE GENOMIC DNA]</scope>
    <source>
        <strain evidence="5">cv. Chardonnay</strain>
        <tissue evidence="4">Leaf</tissue>
    </source>
</reference>
<evidence type="ECO:0000259" key="3">
    <source>
        <dbReference type="Pfam" id="PF13962"/>
    </source>
</evidence>
<feature type="transmembrane region" description="Helical" evidence="2">
    <location>
        <begin position="105"/>
        <end position="125"/>
    </location>
</feature>
<dbReference type="Proteomes" id="UP000288805">
    <property type="component" value="Unassembled WGS sequence"/>
</dbReference>
<comment type="caution">
    <text evidence="4">The sequence shown here is derived from an EMBL/GenBank/DDBJ whole genome shotgun (WGS) entry which is preliminary data.</text>
</comment>
<proteinExistence type="predicted"/>
<dbReference type="Pfam" id="PF13962">
    <property type="entry name" value="PGG"/>
    <property type="match status" value="1"/>
</dbReference>
<dbReference type="PANTHER" id="PTHR24177:SF463">
    <property type="entry name" value="OS09G0331600 PROTEIN"/>
    <property type="match status" value="1"/>
</dbReference>
<dbReference type="InterPro" id="IPR026961">
    <property type="entry name" value="PGG_dom"/>
</dbReference>
<gene>
    <name evidence="4" type="ORF">CK203_060158</name>
</gene>
<dbReference type="PANTHER" id="PTHR24177">
    <property type="entry name" value="CASKIN"/>
    <property type="match status" value="1"/>
</dbReference>
<feature type="transmembrane region" description="Helical" evidence="2">
    <location>
        <begin position="137"/>
        <end position="158"/>
    </location>
</feature>
<name>A0A438GMD6_VITVI</name>
<dbReference type="AlphaFoldDB" id="A0A438GMD6"/>
<evidence type="ECO:0000313" key="5">
    <source>
        <dbReference type="Proteomes" id="UP000288805"/>
    </source>
</evidence>
<feature type="transmembrane region" description="Helical" evidence="2">
    <location>
        <begin position="178"/>
        <end position="196"/>
    </location>
</feature>
<keyword evidence="2" id="KW-0472">Membrane</keyword>
<evidence type="ECO:0000313" key="4">
    <source>
        <dbReference type="EMBL" id="RVW73375.1"/>
    </source>
</evidence>
<evidence type="ECO:0000256" key="1">
    <source>
        <dbReference type="SAM" id="MobiDB-lite"/>
    </source>
</evidence>
<accession>A0A438GMD6</accession>
<evidence type="ECO:0000256" key="2">
    <source>
        <dbReference type="SAM" id="Phobius"/>
    </source>
</evidence>
<feature type="region of interest" description="Disordered" evidence="1">
    <location>
        <begin position="1"/>
        <end position="31"/>
    </location>
</feature>
<organism evidence="4 5">
    <name type="scientific">Vitis vinifera</name>
    <name type="common">Grape</name>
    <dbReference type="NCBI Taxonomy" id="29760"/>
    <lineage>
        <taxon>Eukaryota</taxon>
        <taxon>Viridiplantae</taxon>
        <taxon>Streptophyta</taxon>
        <taxon>Embryophyta</taxon>
        <taxon>Tracheophyta</taxon>
        <taxon>Spermatophyta</taxon>
        <taxon>Magnoliopsida</taxon>
        <taxon>eudicotyledons</taxon>
        <taxon>Gunneridae</taxon>
        <taxon>Pentapetalae</taxon>
        <taxon>rosids</taxon>
        <taxon>Vitales</taxon>
        <taxon>Vitaceae</taxon>
        <taxon>Viteae</taxon>
        <taxon>Vitis</taxon>
    </lineage>
</organism>
<feature type="domain" description="PGG" evidence="3">
    <location>
        <begin position="49"/>
        <end position="163"/>
    </location>
</feature>
<keyword evidence="2" id="KW-0812">Transmembrane</keyword>
<sequence>MRSSRVSTRPLGPLEIKEDSGSSESEESMEAVNAKKVKKHLKVSESKEMAALIATVTFAAGFTLPGGYVQNGSNNQGMAVLSLPTNGTKGRDRDMTTAVRNNFKHFLLADSIAFFLSMAAIYFLFLPAYHYKDKNIVVIYLWGFYLTGAAMLAMLYAFSQGLKAVLYPISLEVDINNIHAVVWSLVGLTIALTFYPSPRHILYRKRYESLMHQCKSP</sequence>
<dbReference type="EMBL" id="QGNW01000393">
    <property type="protein sequence ID" value="RVW73375.1"/>
    <property type="molecule type" value="Genomic_DNA"/>
</dbReference>
<keyword evidence="2" id="KW-1133">Transmembrane helix</keyword>
<feature type="transmembrane region" description="Helical" evidence="2">
    <location>
        <begin position="49"/>
        <end position="68"/>
    </location>
</feature>